<evidence type="ECO:0000256" key="2">
    <source>
        <dbReference type="SAM" id="Phobius"/>
    </source>
</evidence>
<dbReference type="Proteomes" id="UP000829999">
    <property type="component" value="Chromosome 29"/>
</dbReference>
<feature type="chain" id="PRO_5040507922" evidence="3">
    <location>
        <begin position="18"/>
        <end position="213"/>
    </location>
</feature>
<sequence length="213" mass="23263">MWNRIVFCFLCFVLVCAQTGDDTDKCLEIDCVGEGYECIDGVCYCAKGYIPNHFQDKCMRCPGLGETCMGPCCNIYGNGTLSCWQGVCQPCYDDFGKWTCSTQVIMGAALILGIIATFVLLYKLCATTDMRAYGAGSNSDGRLSIGSLQLYVDERLRDAPPRYSRTPAAGSATYPAIAFLNAGFIHDSSLPPPPYTPENKTEDDRNTGTTNHI</sequence>
<dbReference type="GeneID" id="118268630"/>
<feature type="transmembrane region" description="Helical" evidence="2">
    <location>
        <begin position="104"/>
        <end position="122"/>
    </location>
</feature>
<accession>A0A9R0D3V3</accession>
<feature type="signal peptide" evidence="3">
    <location>
        <begin position="1"/>
        <end position="17"/>
    </location>
</feature>
<evidence type="ECO:0000256" key="1">
    <source>
        <dbReference type="SAM" id="MobiDB-lite"/>
    </source>
</evidence>
<keyword evidence="2" id="KW-0812">Transmembrane</keyword>
<feature type="region of interest" description="Disordered" evidence="1">
    <location>
        <begin position="190"/>
        <end position="213"/>
    </location>
</feature>
<evidence type="ECO:0000313" key="4">
    <source>
        <dbReference type="Proteomes" id="UP000829999"/>
    </source>
</evidence>
<protein>
    <submittedName>
        <fullName evidence="5">Uncharacterized protein LOC118268630 isoform X2</fullName>
    </submittedName>
</protein>
<evidence type="ECO:0000256" key="3">
    <source>
        <dbReference type="SAM" id="SignalP"/>
    </source>
</evidence>
<keyword evidence="4" id="KW-1185">Reference proteome</keyword>
<dbReference type="AlphaFoldDB" id="A0A9R0D3V3"/>
<dbReference type="RefSeq" id="XP_035439080.1">
    <property type="nucleotide sequence ID" value="XM_035583187.2"/>
</dbReference>
<reference evidence="5" key="1">
    <citation type="submission" date="2025-08" db="UniProtKB">
        <authorList>
            <consortium name="RefSeq"/>
        </authorList>
    </citation>
    <scope>IDENTIFICATION</scope>
    <source>
        <tissue evidence="5">Whole larval tissue</tissue>
    </source>
</reference>
<name>A0A9R0D3V3_SPOFR</name>
<keyword evidence="2" id="KW-1133">Transmembrane helix</keyword>
<proteinExistence type="predicted"/>
<organism evidence="4 5">
    <name type="scientific">Spodoptera frugiperda</name>
    <name type="common">Fall armyworm</name>
    <dbReference type="NCBI Taxonomy" id="7108"/>
    <lineage>
        <taxon>Eukaryota</taxon>
        <taxon>Metazoa</taxon>
        <taxon>Ecdysozoa</taxon>
        <taxon>Arthropoda</taxon>
        <taxon>Hexapoda</taxon>
        <taxon>Insecta</taxon>
        <taxon>Pterygota</taxon>
        <taxon>Neoptera</taxon>
        <taxon>Endopterygota</taxon>
        <taxon>Lepidoptera</taxon>
        <taxon>Glossata</taxon>
        <taxon>Ditrysia</taxon>
        <taxon>Noctuoidea</taxon>
        <taxon>Noctuidae</taxon>
        <taxon>Amphipyrinae</taxon>
        <taxon>Spodoptera</taxon>
    </lineage>
</organism>
<keyword evidence="2" id="KW-0472">Membrane</keyword>
<gene>
    <name evidence="5" type="primary">LOC118268630</name>
</gene>
<evidence type="ECO:0000313" key="5">
    <source>
        <dbReference type="RefSeq" id="XP_035439080.1"/>
    </source>
</evidence>
<keyword evidence="3" id="KW-0732">Signal</keyword>